<dbReference type="Pfam" id="PF23666">
    <property type="entry name" value="Rcc01698_C"/>
    <property type="match status" value="1"/>
</dbReference>
<evidence type="ECO:0000259" key="3">
    <source>
        <dbReference type="Pfam" id="PF23666"/>
    </source>
</evidence>
<dbReference type="AlphaFoldDB" id="A0A838B6J5"/>
<evidence type="ECO:0008006" key="6">
    <source>
        <dbReference type="Google" id="ProtNLM"/>
    </source>
</evidence>
<dbReference type="InterPro" id="IPR056490">
    <property type="entry name" value="Rcc01698_C"/>
</dbReference>
<evidence type="ECO:0000256" key="1">
    <source>
        <dbReference type="SAM" id="MobiDB-lite"/>
    </source>
</evidence>
<name>A0A838B6J5_9HYPH</name>
<protein>
    <recommendedName>
        <fullName evidence="6">Tip attachment protein J domain-containing protein</fullName>
    </recommendedName>
</protein>
<organism evidence="4 5">
    <name type="scientific">Mesorhizobium neociceri</name>
    <dbReference type="NCBI Taxonomy" id="1307853"/>
    <lineage>
        <taxon>Bacteria</taxon>
        <taxon>Pseudomonadati</taxon>
        <taxon>Pseudomonadota</taxon>
        <taxon>Alphaproteobacteria</taxon>
        <taxon>Hyphomicrobiales</taxon>
        <taxon>Phyllobacteriaceae</taxon>
        <taxon>Mesorhizobium</taxon>
    </lineage>
</organism>
<evidence type="ECO:0000313" key="5">
    <source>
        <dbReference type="Proteomes" id="UP000558284"/>
    </source>
</evidence>
<dbReference type="InterPro" id="IPR032876">
    <property type="entry name" value="J_dom"/>
</dbReference>
<sequence length="1120" mass="120121">MAFIAPLAGAAVGGGLLGSIVSTAVGVGINLAIAYFFPQKIKGPRAESLKAQTSRYGEQLTRWHGAIRTAGAVIWLKGDKVDEHVKKERQGKALGPEVTTYSYTATFAVALAWNGPASGITRIWADDKLIFNVSFEALQDAIAHGGKGIGVAKGASITLYLGTDTQEPDPDIEADRGAGQVPAWPGIVYAVIKNLPLDEFGIRVPNIEAEITKSQNMATASVTPTGAGNNPWNTDCSGEYYANAAGTTLYIEKLPAATPIATNTLPHDAFCVHITDLNKVVVSYLNFSGVRIFDAATGAFEADIAGVGPSSPDTNCCMDDISFGGVNYLFVYNQAFNTISCLSNAGLGYSAVWQQPLAGARSTRTLSASPSRLYAVDDWVFTGGSKIITVIDWDTAAPVLSTVTLSALSANARACFYDEESDSVIIEDFNGSVYVYTPDLVSLLRSKVNSLSLSYSDPMLSKRMKVSSDQIAIKQQSDSGKNDVFIYRVSDLSEAQHIVASTTAWDNKTATDYYYAGFNERWQVMFVADGLAGITLRLWYLPRAAIEPIPVADAIAAECRFAGVTADVSAVTAMMYGYGDRAGTPPRGVIEDITRVNFIDFAQIDGVQTFFPRETASFRTLSIDEVGVALNAEPDPISIIEEYPSALDMPEQVIITYPSYDAVYRIGAQAGTTDEDQKFSDEPSQADETGAPIKVRRKRTLEFSTAQVLTDDDAAKVADVMYNSLTDAATIYKTTLPPKHMDLHPGLVVTLPLDEERTAKAVLTKMSGDTVIEVEFRKRGDSFSSEAVGQPTPYIIDSLLGPADATPVLIDGHLLRSADDNDGFYAGVAVISDGSFRSASIYRSEDGGTTYAPWAGFENGMIRGIALDALPDRPHPGAWDRATVFNIAVPIGTAPDSVSEEVLLGSETTNGFAVFNASLGDWEYIRAASVVDNMNGTWTLSTLLRGLKGTEFAMVGHTAGATVYHLDDQAMTRSLEGDRTLSRVYVAVPTSTVFDSTGAVTFTNYGKGLRPWSPQLASAVLDAGTGDWILTWRRRDRIGQAWPESGPEDPPMSETTEAYVVNIYDGMGVLVNSYDATTGAYTYTAADQTSDFGSPQTSLEFGVAQVSAIYGDGIELREAA</sequence>
<dbReference type="Pfam" id="PF13550">
    <property type="entry name" value="Phage-tail_3"/>
    <property type="match status" value="1"/>
</dbReference>
<feature type="region of interest" description="Disordered" evidence="1">
    <location>
        <begin position="672"/>
        <end position="691"/>
    </location>
</feature>
<dbReference type="RefSeq" id="WP_181058642.1">
    <property type="nucleotide sequence ID" value="NZ_JACDTY010000007.1"/>
</dbReference>
<dbReference type="EMBL" id="JACDTY010000007">
    <property type="protein sequence ID" value="MBA1141763.1"/>
    <property type="molecule type" value="Genomic_DNA"/>
</dbReference>
<feature type="domain" description="Rcc01698-like C-terminal" evidence="3">
    <location>
        <begin position="864"/>
        <end position="963"/>
    </location>
</feature>
<comment type="caution">
    <text evidence="4">The sequence shown here is derived from an EMBL/GenBank/DDBJ whole genome shotgun (WGS) entry which is preliminary data.</text>
</comment>
<accession>A0A838B6J5</accession>
<gene>
    <name evidence="4" type="ORF">H0241_16055</name>
</gene>
<proteinExistence type="predicted"/>
<dbReference type="Proteomes" id="UP000558284">
    <property type="component" value="Unassembled WGS sequence"/>
</dbReference>
<keyword evidence="5" id="KW-1185">Reference proteome</keyword>
<evidence type="ECO:0000259" key="2">
    <source>
        <dbReference type="Pfam" id="PF13550"/>
    </source>
</evidence>
<evidence type="ECO:0000313" key="4">
    <source>
        <dbReference type="EMBL" id="MBA1141763.1"/>
    </source>
</evidence>
<reference evidence="4 5" key="1">
    <citation type="submission" date="2020-07" db="EMBL/GenBank/DDBJ databases">
        <title>Definition of the novel symbiovar canariense within Mesorhizobium novociceri, a new species of genus Mesorhizobium nodulating Cicer canariense in the Caldera de Taburiente National Park (La Palma, Canary Islands).</title>
        <authorList>
            <person name="Leon-Barrios M."/>
            <person name="Perez-Yepez J."/>
            <person name="Flores-Felix J.D."/>
            <person name="Ramirez-Baena M.H."/>
            <person name="Pulido-Suarez L."/>
            <person name="Igual J.M."/>
            <person name="Velazquez E."/>
            <person name="Peix A."/>
        </authorList>
    </citation>
    <scope>NUCLEOTIDE SEQUENCE [LARGE SCALE GENOMIC DNA]</scope>
    <source>
        <strain evidence="4 5">CCANP35</strain>
    </source>
</reference>
<feature type="domain" description="Tip attachment protein J" evidence="2">
    <location>
        <begin position="584"/>
        <end position="757"/>
    </location>
</feature>